<feature type="region of interest" description="Disordered" evidence="1">
    <location>
        <begin position="39"/>
        <end position="63"/>
    </location>
</feature>
<organism evidence="2 3">
    <name type="scientific">Mucor saturninus</name>
    <dbReference type="NCBI Taxonomy" id="64648"/>
    <lineage>
        <taxon>Eukaryota</taxon>
        <taxon>Fungi</taxon>
        <taxon>Fungi incertae sedis</taxon>
        <taxon>Mucoromycota</taxon>
        <taxon>Mucoromycotina</taxon>
        <taxon>Mucoromycetes</taxon>
        <taxon>Mucorales</taxon>
        <taxon>Mucorineae</taxon>
        <taxon>Mucoraceae</taxon>
        <taxon>Mucor</taxon>
    </lineage>
</organism>
<reference evidence="2" key="1">
    <citation type="submission" date="2020-12" db="EMBL/GenBank/DDBJ databases">
        <title>Metabolic potential, ecology and presence of endohyphal bacteria is reflected in genomic diversity of Mucoromycotina.</title>
        <authorList>
            <person name="Muszewska A."/>
            <person name="Okrasinska A."/>
            <person name="Steczkiewicz K."/>
            <person name="Drgas O."/>
            <person name="Orlowska M."/>
            <person name="Perlinska-Lenart U."/>
            <person name="Aleksandrzak-Piekarczyk T."/>
            <person name="Szatraj K."/>
            <person name="Zielenkiewicz U."/>
            <person name="Pilsyk S."/>
            <person name="Malc E."/>
            <person name="Mieczkowski P."/>
            <person name="Kruszewska J.S."/>
            <person name="Biernat P."/>
            <person name="Pawlowska J."/>
        </authorList>
    </citation>
    <scope>NUCLEOTIDE SEQUENCE</scope>
    <source>
        <strain evidence="2">WA0000017839</strain>
    </source>
</reference>
<feature type="compositionally biased region" description="Polar residues" evidence="1">
    <location>
        <begin position="39"/>
        <end position="49"/>
    </location>
</feature>
<protein>
    <recommendedName>
        <fullName evidence="4">Transposase domain-containing protein</fullName>
    </recommendedName>
</protein>
<dbReference type="AlphaFoldDB" id="A0A8H7QGV6"/>
<gene>
    <name evidence="2" type="ORF">INT47_008604</name>
</gene>
<dbReference type="OrthoDB" id="2289822at2759"/>
<name>A0A8H7QGV6_9FUNG</name>
<evidence type="ECO:0000313" key="2">
    <source>
        <dbReference type="EMBL" id="KAG2191236.1"/>
    </source>
</evidence>
<evidence type="ECO:0000256" key="1">
    <source>
        <dbReference type="SAM" id="MobiDB-lite"/>
    </source>
</evidence>
<evidence type="ECO:0008006" key="4">
    <source>
        <dbReference type="Google" id="ProtNLM"/>
    </source>
</evidence>
<sequence>MQMSTNNTGKRKYKRARTHAPSAVLFKCLSRYSESLAQVDSSSVPTDTHNLSKDASRESPPSYLNFEGLDQNEWIHEEHDEIFEDAFFTDQNDFDDTAEFDAPEMDSFSDNNEDVSENIPTCCRDDESIYTVRDVFIPSNPFSPAQEYSIRLSNICEERNICREGHRQLIKLFNNMLSDKKIDKSSKLLGREACDKLIQRVVPMNLVNKHEICATNGCYLYDAIKDVDLISCPICDCSRNIKKELKTINIAAKLSELLACDDVRERLAYRFEQYPKSEILQPSQETVYRDAFDGELYAKFVKDGHFDNKYDIALKIDIDGFRSKFSSTKMTMIHCVILNYDISERFTRENTFQIGIVFGNVKVNLNSYLRPIIKELSELHSKPLLVKRNGQQVAISRVTTLYVSGDGVQCNELMNFGGHCSTYGCRFCLTKGKHRGDVKNKDGIVGEGTHGMYFQDGKALLRSRDSLLKIDDGEVYANNDYNINLPSVFGDLVSFTSVAFHPIDEMHLYSNIAKEVFSMLSPKYNLHFKYCGKETDYPFELSNNSFTAIKKSMEGSRQLIPASCFKGSWLAMEPNNVKALYRSAEWLDWLLYCVPTLIVSQFDDTVVIDGFLNLVRGISLSLQFRITEDDIKQIDKSFNHWFQFIDKLISEKRISNCIYKINMHQLNHITFVIKQCSI</sequence>
<accession>A0A8H7QGV6</accession>
<proteinExistence type="predicted"/>
<feature type="non-terminal residue" evidence="2">
    <location>
        <position position="1"/>
    </location>
</feature>
<keyword evidence="3" id="KW-1185">Reference proteome</keyword>
<comment type="caution">
    <text evidence="2">The sequence shown here is derived from an EMBL/GenBank/DDBJ whole genome shotgun (WGS) entry which is preliminary data.</text>
</comment>
<evidence type="ECO:0000313" key="3">
    <source>
        <dbReference type="Proteomes" id="UP000603453"/>
    </source>
</evidence>
<dbReference type="EMBL" id="JAEPRD010000452">
    <property type="protein sequence ID" value="KAG2191236.1"/>
    <property type="molecule type" value="Genomic_DNA"/>
</dbReference>
<dbReference type="Proteomes" id="UP000603453">
    <property type="component" value="Unassembled WGS sequence"/>
</dbReference>